<sequence>MFVQLLVIVAMLPFTSGFGFGGGGGGCGCAPACPPPPPPCLPPISLPRLCLPQLPPLSLPSLPSPCGCGRKKREAPAPVVRGESGVSSDALCNNQTIRKIILKNLNEDPAQSKAAIHSEVKARLGGEYVVVCSQGSFSFIADTHNYCIDGSSKQTCYVFQV</sequence>
<proteinExistence type="predicted"/>
<accession>A0A914YJI1</accession>
<dbReference type="Proteomes" id="UP000887577">
    <property type="component" value="Unplaced"/>
</dbReference>
<evidence type="ECO:0000259" key="2">
    <source>
        <dbReference type="Pfam" id="PF04155"/>
    </source>
</evidence>
<reference evidence="4" key="1">
    <citation type="submission" date="2022-11" db="UniProtKB">
        <authorList>
            <consortium name="WormBaseParasite"/>
        </authorList>
    </citation>
    <scope>IDENTIFICATION</scope>
</reference>
<evidence type="ECO:0000313" key="4">
    <source>
        <dbReference type="WBParaSite" id="PSU_v2.g1747.t1"/>
    </source>
</evidence>
<name>A0A914YJI1_9BILA</name>
<dbReference type="Pfam" id="PF04155">
    <property type="entry name" value="Ground-like"/>
    <property type="match status" value="1"/>
</dbReference>
<protein>
    <submittedName>
        <fullName evidence="4">Ground-like domain-containing protein</fullName>
    </submittedName>
</protein>
<dbReference type="InterPro" id="IPR007284">
    <property type="entry name" value="Ground-like_dom"/>
</dbReference>
<feature type="domain" description="Ground-like" evidence="2">
    <location>
        <begin position="90"/>
        <end position="159"/>
    </location>
</feature>
<dbReference type="WBParaSite" id="PSU_v2.g1747.t1">
    <property type="protein sequence ID" value="PSU_v2.g1747.t1"/>
    <property type="gene ID" value="PSU_v2.g1747"/>
</dbReference>
<keyword evidence="1" id="KW-0732">Signal</keyword>
<dbReference type="AlphaFoldDB" id="A0A914YJI1"/>
<organism evidence="3 4">
    <name type="scientific">Panagrolaimus superbus</name>
    <dbReference type="NCBI Taxonomy" id="310955"/>
    <lineage>
        <taxon>Eukaryota</taxon>
        <taxon>Metazoa</taxon>
        <taxon>Ecdysozoa</taxon>
        <taxon>Nematoda</taxon>
        <taxon>Chromadorea</taxon>
        <taxon>Rhabditida</taxon>
        <taxon>Tylenchina</taxon>
        <taxon>Panagrolaimomorpha</taxon>
        <taxon>Panagrolaimoidea</taxon>
        <taxon>Panagrolaimidae</taxon>
        <taxon>Panagrolaimus</taxon>
    </lineage>
</organism>
<evidence type="ECO:0000256" key="1">
    <source>
        <dbReference type="SAM" id="SignalP"/>
    </source>
</evidence>
<keyword evidence="3" id="KW-1185">Reference proteome</keyword>
<evidence type="ECO:0000313" key="3">
    <source>
        <dbReference type="Proteomes" id="UP000887577"/>
    </source>
</evidence>
<feature type="signal peptide" evidence="1">
    <location>
        <begin position="1"/>
        <end position="17"/>
    </location>
</feature>
<feature type="chain" id="PRO_5036765571" evidence="1">
    <location>
        <begin position="18"/>
        <end position="161"/>
    </location>
</feature>